<dbReference type="EMBL" id="AFYH01046720">
    <property type="status" value="NOT_ANNOTATED_CDS"/>
    <property type="molecule type" value="Genomic_DNA"/>
</dbReference>
<dbReference type="EMBL" id="AFYH01046723">
    <property type="status" value="NOT_ANNOTATED_CDS"/>
    <property type="molecule type" value="Genomic_DNA"/>
</dbReference>
<dbReference type="InterPro" id="IPR041728">
    <property type="entry name" value="GPAT/DHAPAT_LPLAT"/>
</dbReference>
<evidence type="ECO:0000256" key="4">
    <source>
        <dbReference type="ARBA" id="ARBA00023136"/>
    </source>
</evidence>
<dbReference type="GeneTree" id="ENSGT00520000055570"/>
<comment type="pathway">
    <text evidence="6">Phospholipid metabolism.</text>
</comment>
<dbReference type="GO" id="GO:0008611">
    <property type="term" value="P:ether lipid biosynthetic process"/>
    <property type="evidence" value="ECO:0007669"/>
    <property type="project" value="TreeGrafter"/>
</dbReference>
<dbReference type="AlphaFoldDB" id="H3B950"/>
<dbReference type="EMBL" id="AFYH01046721">
    <property type="status" value="NOT_ANNOTATED_CDS"/>
    <property type="molecule type" value="Genomic_DNA"/>
</dbReference>
<gene>
    <name evidence="9" type="primary">GNPAT</name>
</gene>
<dbReference type="EMBL" id="AFYH01046722">
    <property type="status" value="NOT_ANNOTATED_CDS"/>
    <property type="molecule type" value="Genomic_DNA"/>
</dbReference>
<keyword evidence="3 7" id="KW-0808">Transferase</keyword>
<comment type="similarity">
    <text evidence="2 7">Belongs to the GPAT/DAPAT family.</text>
</comment>
<accession>H3B950</accession>
<dbReference type="FunCoup" id="H3B950">
    <property type="interactions" value="2356"/>
</dbReference>
<dbReference type="PANTHER" id="PTHR12563:SF17">
    <property type="entry name" value="DIHYDROXYACETONE PHOSPHATE ACYLTRANSFERASE"/>
    <property type="match status" value="1"/>
</dbReference>
<dbReference type="GO" id="GO:0016287">
    <property type="term" value="F:glycerone-phosphate O-acyltransferase activity"/>
    <property type="evidence" value="ECO:0007669"/>
    <property type="project" value="TreeGrafter"/>
</dbReference>
<dbReference type="OMA" id="RFNLEWY"/>
<feature type="domain" description="Phospholipid/glycerol acyltransferase" evidence="8">
    <location>
        <begin position="157"/>
        <end position="292"/>
    </location>
</feature>
<dbReference type="Ensembl" id="ENSLACT00000018554.1">
    <property type="protein sequence ID" value="ENSLACP00000018421.1"/>
    <property type="gene ID" value="ENSLACG00000016223.1"/>
</dbReference>
<reference evidence="10" key="1">
    <citation type="submission" date="2011-08" db="EMBL/GenBank/DDBJ databases">
        <title>The draft genome of Latimeria chalumnae.</title>
        <authorList>
            <person name="Di Palma F."/>
            <person name="Alfoldi J."/>
            <person name="Johnson J."/>
            <person name="Berlin A."/>
            <person name="Gnerre S."/>
            <person name="Jaffe D."/>
            <person name="MacCallum I."/>
            <person name="Young S."/>
            <person name="Walker B.J."/>
            <person name="Lander E."/>
            <person name="Lindblad-Toh K."/>
        </authorList>
    </citation>
    <scope>NUCLEOTIDE SEQUENCE [LARGE SCALE GENOMIC DNA]</scope>
    <source>
        <strain evidence="10">Wild caught</strain>
    </source>
</reference>
<dbReference type="CDD" id="cd07993">
    <property type="entry name" value="LPLAT_DHAPAT-like"/>
    <property type="match status" value="1"/>
</dbReference>
<dbReference type="Proteomes" id="UP000008672">
    <property type="component" value="Unassembled WGS sequence"/>
</dbReference>
<dbReference type="InParanoid" id="H3B950"/>
<dbReference type="InterPro" id="IPR045520">
    <property type="entry name" value="GPAT/DHAPAT_C"/>
</dbReference>
<dbReference type="eggNOG" id="KOG3730">
    <property type="taxonomic scope" value="Eukaryota"/>
</dbReference>
<dbReference type="GO" id="GO:0031966">
    <property type="term" value="C:mitochondrial membrane"/>
    <property type="evidence" value="ECO:0007669"/>
    <property type="project" value="TreeGrafter"/>
</dbReference>
<dbReference type="STRING" id="7897.ENSLACP00000018421"/>
<dbReference type="Bgee" id="ENSLACG00000016223">
    <property type="expression patterns" value="Expressed in muscle tissue and 6 other cell types or tissues"/>
</dbReference>
<keyword evidence="5 7" id="KW-0012">Acyltransferase</keyword>
<evidence type="ECO:0000256" key="7">
    <source>
        <dbReference type="PIRNR" id="PIRNR000437"/>
    </source>
</evidence>
<dbReference type="SMART" id="SM00563">
    <property type="entry name" value="PlsC"/>
    <property type="match status" value="1"/>
</dbReference>
<dbReference type="InterPro" id="IPR002123">
    <property type="entry name" value="Plipid/glycerol_acylTrfase"/>
</dbReference>
<evidence type="ECO:0000256" key="6">
    <source>
        <dbReference type="ARBA" id="ARBA00025707"/>
    </source>
</evidence>
<proteinExistence type="inferred from homology"/>
<sequence>TTFQQSVASEVETSSNIVFMCCQQKDHATSKKRDDFDDILEERRCCSDIRYAMKCYTPVVYRGLIPCKPNDLKNIVLKSEHVQHVIQKLSRETGECPEIWQEEATVILEEMGHSLQLSAVRFFAFTLSKVFKTLFQGVFVNEEGIQRLHQAVQEHPVVLLPSHRSYIDFLMLSYILYTYDIALPVIAAGMDFMGMKLIGEMLRMSGAFFIRRTFGGNKLYWAVFSEYVKTILRFGNAPVKFFTFSNLASTISLKLYFLPPPLILGLLNIVMEPFLKGEVFDIYLVPISISYDRILEESLYSHELLGVPKPKESTSGLFKARKILSDNFGNIHVYFGNPISLRTLASGRINRTQYSLIPRHIPQRPTEDVQVFVDEVGYKMVLLQLENIVIGPFALVATILLQDLSGVHLSSLAEKTLWLKQLTQSFGGFVKWPIHLPTDKVLMSTIALHHNIVNNIDGHIVLSIESKKTEFTEDFMFRYAVGILMCAAYRNQLLNVFVRPAFVAVACEIAHSSKKEDIYSCFTFLRDLFSDEFIFFPGSAVKDFEDGCFLLTKCDAIQVLQQEILVLEKDITSFLKCMFSPYVEGYQVLCSYLSEEASENFTEKQFLPGLRQFAFQQLKKGNIKYYEILSSDMQKNALSSLVRLGALKKMKMDNETTFVVKKDAVSRTADILSSKLPVGRPVIARL</sequence>
<organism evidence="9 10">
    <name type="scientific">Latimeria chalumnae</name>
    <name type="common">Coelacanth</name>
    <dbReference type="NCBI Taxonomy" id="7897"/>
    <lineage>
        <taxon>Eukaryota</taxon>
        <taxon>Metazoa</taxon>
        <taxon>Chordata</taxon>
        <taxon>Craniata</taxon>
        <taxon>Vertebrata</taxon>
        <taxon>Euteleostomi</taxon>
        <taxon>Coelacanthiformes</taxon>
        <taxon>Coelacanthidae</taxon>
        <taxon>Latimeria</taxon>
    </lineage>
</organism>
<protein>
    <submittedName>
        <fullName evidence="9">Glyceronephosphate O-acyltransferase</fullName>
    </submittedName>
</protein>
<keyword evidence="10" id="KW-1185">Reference proteome</keyword>
<evidence type="ECO:0000313" key="10">
    <source>
        <dbReference type="Proteomes" id="UP000008672"/>
    </source>
</evidence>
<evidence type="ECO:0000256" key="5">
    <source>
        <dbReference type="ARBA" id="ARBA00023315"/>
    </source>
</evidence>
<name>H3B950_LATCH</name>
<dbReference type="GO" id="GO:0004366">
    <property type="term" value="F:glycerol-3-phosphate O-acyltransferase activity"/>
    <property type="evidence" value="ECO:0007669"/>
    <property type="project" value="TreeGrafter"/>
</dbReference>
<reference evidence="9" key="3">
    <citation type="submission" date="2025-09" db="UniProtKB">
        <authorList>
            <consortium name="Ensembl"/>
        </authorList>
    </citation>
    <scope>IDENTIFICATION</scope>
</reference>
<dbReference type="GO" id="GO:0006631">
    <property type="term" value="P:fatty acid metabolic process"/>
    <property type="evidence" value="ECO:0007669"/>
    <property type="project" value="TreeGrafter"/>
</dbReference>
<evidence type="ECO:0000256" key="1">
    <source>
        <dbReference type="ARBA" id="ARBA00004184"/>
    </source>
</evidence>
<dbReference type="GO" id="GO:0005778">
    <property type="term" value="C:peroxisomal membrane"/>
    <property type="evidence" value="ECO:0007669"/>
    <property type="project" value="TreeGrafter"/>
</dbReference>
<evidence type="ECO:0000259" key="8">
    <source>
        <dbReference type="SMART" id="SM00563"/>
    </source>
</evidence>
<dbReference type="GO" id="GO:0012505">
    <property type="term" value="C:endomembrane system"/>
    <property type="evidence" value="ECO:0007669"/>
    <property type="project" value="UniProtKB-SubCell"/>
</dbReference>
<dbReference type="Pfam" id="PF19277">
    <property type="entry name" value="GPAT_C"/>
    <property type="match status" value="1"/>
</dbReference>
<dbReference type="PIRSF" id="PIRSF000437">
    <property type="entry name" value="GPAT_DHAPAT"/>
    <property type="match status" value="1"/>
</dbReference>
<dbReference type="HOGENOM" id="CLU_017332_0_1_1"/>
<dbReference type="GO" id="GO:0008654">
    <property type="term" value="P:phospholipid biosynthetic process"/>
    <property type="evidence" value="ECO:0007669"/>
    <property type="project" value="TreeGrafter"/>
</dbReference>
<dbReference type="EMBL" id="AFYH01046724">
    <property type="status" value="NOT_ANNOTATED_CDS"/>
    <property type="molecule type" value="Genomic_DNA"/>
</dbReference>
<dbReference type="Pfam" id="PF01553">
    <property type="entry name" value="Acyltransferase"/>
    <property type="match status" value="1"/>
</dbReference>
<dbReference type="InterPro" id="IPR022284">
    <property type="entry name" value="GPAT/DHAPAT"/>
</dbReference>
<comment type="subcellular location">
    <subcellularLocation>
        <location evidence="1">Endomembrane system</location>
        <topology evidence="1">Peripheral membrane protein</topology>
    </subcellularLocation>
</comment>
<evidence type="ECO:0000313" key="9">
    <source>
        <dbReference type="Ensembl" id="ENSLACP00000018421.1"/>
    </source>
</evidence>
<reference evidence="9" key="2">
    <citation type="submission" date="2025-08" db="UniProtKB">
        <authorList>
            <consortium name="Ensembl"/>
        </authorList>
    </citation>
    <scope>IDENTIFICATION</scope>
</reference>
<keyword evidence="4" id="KW-0472">Membrane</keyword>
<evidence type="ECO:0000256" key="2">
    <source>
        <dbReference type="ARBA" id="ARBA00007937"/>
    </source>
</evidence>
<dbReference type="SUPFAM" id="SSF69593">
    <property type="entry name" value="Glycerol-3-phosphate (1)-acyltransferase"/>
    <property type="match status" value="1"/>
</dbReference>
<dbReference type="PANTHER" id="PTHR12563">
    <property type="entry name" value="GLYCEROL-3-PHOSPHATE ACYLTRANSFERASE"/>
    <property type="match status" value="1"/>
</dbReference>
<dbReference type="GO" id="GO:0019432">
    <property type="term" value="P:triglyceride biosynthetic process"/>
    <property type="evidence" value="ECO:0007669"/>
    <property type="project" value="TreeGrafter"/>
</dbReference>
<evidence type="ECO:0000256" key="3">
    <source>
        <dbReference type="ARBA" id="ARBA00022679"/>
    </source>
</evidence>